<accession>A0ABQ2D8M9</accession>
<name>A0ABQ2D8M9_9MICC</name>
<dbReference type="CDD" id="cd07377">
    <property type="entry name" value="WHTH_GntR"/>
    <property type="match status" value="1"/>
</dbReference>
<keyword evidence="3" id="KW-0804">Transcription</keyword>
<dbReference type="InterPro" id="IPR000524">
    <property type="entry name" value="Tscrpt_reg_HTH_GntR"/>
</dbReference>
<dbReference type="PRINTS" id="PR00035">
    <property type="entry name" value="HTHGNTR"/>
</dbReference>
<dbReference type="SMART" id="SM00345">
    <property type="entry name" value="HTH_GNTR"/>
    <property type="match status" value="1"/>
</dbReference>
<protein>
    <submittedName>
        <fullName evidence="5">GntR family transcriptional regulator</fullName>
    </submittedName>
</protein>
<evidence type="ECO:0000313" key="5">
    <source>
        <dbReference type="EMBL" id="GGJ48412.1"/>
    </source>
</evidence>
<dbReference type="Proteomes" id="UP000606115">
    <property type="component" value="Unassembled WGS sequence"/>
</dbReference>
<dbReference type="InterPro" id="IPR036390">
    <property type="entry name" value="WH_DNA-bd_sf"/>
</dbReference>
<dbReference type="SUPFAM" id="SSF48008">
    <property type="entry name" value="GntR ligand-binding domain-like"/>
    <property type="match status" value="1"/>
</dbReference>
<evidence type="ECO:0000313" key="6">
    <source>
        <dbReference type="Proteomes" id="UP000606115"/>
    </source>
</evidence>
<keyword evidence="6" id="KW-1185">Reference proteome</keyword>
<dbReference type="SMART" id="SM00895">
    <property type="entry name" value="FCD"/>
    <property type="match status" value="1"/>
</dbReference>
<feature type="domain" description="HTH gntR-type" evidence="4">
    <location>
        <begin position="26"/>
        <end position="94"/>
    </location>
</feature>
<comment type="caution">
    <text evidence="5">The sequence shown here is derived from an EMBL/GenBank/DDBJ whole genome shotgun (WGS) entry which is preliminary data.</text>
</comment>
<dbReference type="InterPro" id="IPR008920">
    <property type="entry name" value="TF_FadR/GntR_C"/>
</dbReference>
<dbReference type="Pfam" id="PF00392">
    <property type="entry name" value="GntR"/>
    <property type="match status" value="1"/>
</dbReference>
<evidence type="ECO:0000259" key="4">
    <source>
        <dbReference type="PROSITE" id="PS50949"/>
    </source>
</evidence>
<dbReference type="SUPFAM" id="SSF46785">
    <property type="entry name" value="Winged helix' DNA-binding domain"/>
    <property type="match status" value="1"/>
</dbReference>
<organism evidence="5 6">
    <name type="scientific">Glutamicibacter ardleyensis</name>
    <dbReference type="NCBI Taxonomy" id="225894"/>
    <lineage>
        <taxon>Bacteria</taxon>
        <taxon>Bacillati</taxon>
        <taxon>Actinomycetota</taxon>
        <taxon>Actinomycetes</taxon>
        <taxon>Micrococcales</taxon>
        <taxon>Micrococcaceae</taxon>
        <taxon>Glutamicibacter</taxon>
    </lineage>
</organism>
<proteinExistence type="predicted"/>
<dbReference type="EMBL" id="BMKX01000001">
    <property type="protein sequence ID" value="GGJ48412.1"/>
    <property type="molecule type" value="Genomic_DNA"/>
</dbReference>
<dbReference type="Gene3D" id="1.10.10.10">
    <property type="entry name" value="Winged helix-like DNA-binding domain superfamily/Winged helix DNA-binding domain"/>
    <property type="match status" value="1"/>
</dbReference>
<dbReference type="Pfam" id="PF07729">
    <property type="entry name" value="FCD"/>
    <property type="match status" value="1"/>
</dbReference>
<evidence type="ECO:0000256" key="1">
    <source>
        <dbReference type="ARBA" id="ARBA00023015"/>
    </source>
</evidence>
<evidence type="ECO:0000256" key="3">
    <source>
        <dbReference type="ARBA" id="ARBA00023163"/>
    </source>
</evidence>
<sequence length="243" mass="25905">MHHTRTLVIMNLSDSWTAGQQPITRTSASEAVFNTLRAAIEAQEIPLGAKLGSEASLASTYGVSRSVVREALRSCAALGLTRTETGRGTFVIAHRPTRDLVLGGFSSADLYEARPHIEIPAAQLAAARRTSEDLERLTGLIEDMESEDGAEAWVQLDAAFHAAIARASGNSVFDRVVGDIREAMSRQSETVNLVTGRRTPSNAEHRKIVAAIGAADTEAAGHAMAEHLAAVQHAVSTIVRSTK</sequence>
<keyword evidence="1" id="KW-0805">Transcription regulation</keyword>
<keyword evidence="2" id="KW-0238">DNA-binding</keyword>
<reference evidence="6" key="1">
    <citation type="journal article" date="2019" name="Int. J. Syst. Evol. Microbiol.">
        <title>The Global Catalogue of Microorganisms (GCM) 10K type strain sequencing project: providing services to taxonomists for standard genome sequencing and annotation.</title>
        <authorList>
            <consortium name="The Broad Institute Genomics Platform"/>
            <consortium name="The Broad Institute Genome Sequencing Center for Infectious Disease"/>
            <person name="Wu L."/>
            <person name="Ma J."/>
        </authorList>
    </citation>
    <scope>NUCLEOTIDE SEQUENCE [LARGE SCALE GENOMIC DNA]</scope>
    <source>
        <strain evidence="6">CGMCC 1.3685</strain>
    </source>
</reference>
<dbReference type="InterPro" id="IPR036388">
    <property type="entry name" value="WH-like_DNA-bd_sf"/>
</dbReference>
<dbReference type="Gene3D" id="1.20.120.530">
    <property type="entry name" value="GntR ligand-binding domain-like"/>
    <property type="match status" value="1"/>
</dbReference>
<dbReference type="PANTHER" id="PTHR43537:SF44">
    <property type="entry name" value="GNTR FAMILY REGULATORY PROTEIN"/>
    <property type="match status" value="1"/>
</dbReference>
<evidence type="ECO:0000256" key="2">
    <source>
        <dbReference type="ARBA" id="ARBA00023125"/>
    </source>
</evidence>
<dbReference type="InterPro" id="IPR011711">
    <property type="entry name" value="GntR_C"/>
</dbReference>
<dbReference type="PROSITE" id="PS50949">
    <property type="entry name" value="HTH_GNTR"/>
    <property type="match status" value="1"/>
</dbReference>
<dbReference type="PANTHER" id="PTHR43537">
    <property type="entry name" value="TRANSCRIPTIONAL REGULATOR, GNTR FAMILY"/>
    <property type="match status" value="1"/>
</dbReference>
<gene>
    <name evidence="5" type="ORF">GCM10007173_03760</name>
</gene>